<gene>
    <name evidence="1" type="ORF">KDH_28860</name>
</gene>
<evidence type="ECO:0000313" key="2">
    <source>
        <dbReference type="Proteomes" id="UP001344906"/>
    </source>
</evidence>
<organism evidence="1 2">
    <name type="scientific">Dictyobacter halimunensis</name>
    <dbReference type="NCBI Taxonomy" id="3026934"/>
    <lineage>
        <taxon>Bacteria</taxon>
        <taxon>Bacillati</taxon>
        <taxon>Chloroflexota</taxon>
        <taxon>Ktedonobacteria</taxon>
        <taxon>Ktedonobacterales</taxon>
        <taxon>Dictyobacteraceae</taxon>
        <taxon>Dictyobacter</taxon>
    </lineage>
</organism>
<accession>A0ABQ6FSM9</accession>
<keyword evidence="2" id="KW-1185">Reference proteome</keyword>
<sequence length="119" mass="13316">MPLHLKAAFGATNADKFAVDESPRIRLGNNLGCPTQVLFDPRNEWPAVAAIGEQMLQTPEAPGEILQEQGSSSTINESCRMNLDSERQSKGIHQQMPFAPEDFFSRRRSRGRCLARDWS</sequence>
<protein>
    <submittedName>
        <fullName evidence="1">Uncharacterized protein</fullName>
    </submittedName>
</protein>
<proteinExistence type="predicted"/>
<evidence type="ECO:0000313" key="1">
    <source>
        <dbReference type="EMBL" id="GLV56042.1"/>
    </source>
</evidence>
<dbReference type="Proteomes" id="UP001344906">
    <property type="component" value="Unassembled WGS sequence"/>
</dbReference>
<name>A0ABQ6FSM9_9CHLR</name>
<dbReference type="EMBL" id="BSRI01000001">
    <property type="protein sequence ID" value="GLV56042.1"/>
    <property type="molecule type" value="Genomic_DNA"/>
</dbReference>
<reference evidence="1 2" key="1">
    <citation type="submission" date="2023-02" db="EMBL/GenBank/DDBJ databases">
        <title>Dictyobacter halimunensis sp. nov., a new member of the class Ktedonobacteria from forest soil in a geothermal area.</title>
        <authorList>
            <person name="Rachmania M.K."/>
            <person name="Ningsih F."/>
            <person name="Sakai Y."/>
            <person name="Yabe S."/>
            <person name="Yokota A."/>
            <person name="Sjamsuridzal W."/>
        </authorList>
    </citation>
    <scope>NUCLEOTIDE SEQUENCE [LARGE SCALE GENOMIC DNA]</scope>
    <source>
        <strain evidence="1 2">S3.2.2.5</strain>
    </source>
</reference>
<comment type="caution">
    <text evidence="1">The sequence shown here is derived from an EMBL/GenBank/DDBJ whole genome shotgun (WGS) entry which is preliminary data.</text>
</comment>